<keyword evidence="1" id="KW-1133">Transmembrane helix</keyword>
<proteinExistence type="predicted"/>
<keyword evidence="3" id="KW-1185">Reference proteome</keyword>
<evidence type="ECO:0000313" key="4">
    <source>
        <dbReference type="WBParaSite" id="HPLM_0001410001-mRNA-1"/>
    </source>
</evidence>
<gene>
    <name evidence="2" type="ORF">HPLM_LOCUS14092</name>
</gene>
<dbReference type="AlphaFoldDB" id="A0A0N4WRI4"/>
<reference evidence="4" key="1">
    <citation type="submission" date="2017-02" db="UniProtKB">
        <authorList>
            <consortium name="WormBaseParasite"/>
        </authorList>
    </citation>
    <scope>IDENTIFICATION</scope>
</reference>
<evidence type="ECO:0000313" key="2">
    <source>
        <dbReference type="EMBL" id="VDO51811.1"/>
    </source>
</evidence>
<sequence length="34" mass="4079">MGSALKDLGKRSNCPFLFYFEFLYFYFFSNSKPL</sequence>
<reference evidence="2 3" key="2">
    <citation type="submission" date="2018-11" db="EMBL/GenBank/DDBJ databases">
        <authorList>
            <consortium name="Pathogen Informatics"/>
        </authorList>
    </citation>
    <scope>NUCLEOTIDE SEQUENCE [LARGE SCALE GENOMIC DNA]</scope>
    <source>
        <strain evidence="2 3">MHpl1</strain>
    </source>
</reference>
<dbReference type="WBParaSite" id="HPLM_0001410001-mRNA-1">
    <property type="protein sequence ID" value="HPLM_0001410001-mRNA-1"/>
    <property type="gene ID" value="HPLM_0001410001"/>
</dbReference>
<evidence type="ECO:0000313" key="3">
    <source>
        <dbReference type="Proteomes" id="UP000268014"/>
    </source>
</evidence>
<dbReference type="Proteomes" id="UP000268014">
    <property type="component" value="Unassembled WGS sequence"/>
</dbReference>
<dbReference type="EMBL" id="UZAF01018445">
    <property type="protein sequence ID" value="VDO51811.1"/>
    <property type="molecule type" value="Genomic_DNA"/>
</dbReference>
<evidence type="ECO:0000256" key="1">
    <source>
        <dbReference type="SAM" id="Phobius"/>
    </source>
</evidence>
<keyword evidence="1" id="KW-0812">Transmembrane</keyword>
<keyword evidence="1" id="KW-0472">Membrane</keyword>
<feature type="transmembrane region" description="Helical" evidence="1">
    <location>
        <begin position="12"/>
        <end position="29"/>
    </location>
</feature>
<protein>
    <submittedName>
        <fullName evidence="2 4">Uncharacterized protein</fullName>
    </submittedName>
</protein>
<organism evidence="4">
    <name type="scientific">Haemonchus placei</name>
    <name type="common">Barber's pole worm</name>
    <dbReference type="NCBI Taxonomy" id="6290"/>
    <lineage>
        <taxon>Eukaryota</taxon>
        <taxon>Metazoa</taxon>
        <taxon>Ecdysozoa</taxon>
        <taxon>Nematoda</taxon>
        <taxon>Chromadorea</taxon>
        <taxon>Rhabditida</taxon>
        <taxon>Rhabditina</taxon>
        <taxon>Rhabditomorpha</taxon>
        <taxon>Strongyloidea</taxon>
        <taxon>Trichostrongylidae</taxon>
        <taxon>Haemonchus</taxon>
    </lineage>
</organism>
<name>A0A0N4WRI4_HAEPC</name>
<accession>A0A0N4WRI4</accession>